<keyword evidence="1" id="KW-1185">Reference proteome</keyword>
<reference evidence="2" key="1">
    <citation type="submission" date="2025-08" db="UniProtKB">
        <authorList>
            <consortium name="RefSeq"/>
        </authorList>
    </citation>
    <scope>IDENTIFICATION</scope>
    <source>
        <tissue evidence="2">Whole body</tissue>
    </source>
</reference>
<dbReference type="Proteomes" id="UP000694846">
    <property type="component" value="Unplaced"/>
</dbReference>
<evidence type="ECO:0000313" key="2">
    <source>
        <dbReference type="RefSeq" id="XP_025423557.1"/>
    </source>
</evidence>
<name>A0A8B8GMD1_9HEMI</name>
<dbReference type="AlphaFoldDB" id="A0A8B8GMD1"/>
<dbReference type="GeneID" id="112692945"/>
<sequence length="129" mass="14715">MLKCSACKLVFHRRCLDDHPPTGEEQQPTSALPGRADAITQTTPIVCVEIVATGSSGSVGRRMYDAKPSRDDSLDIDADSVAQRLHRYFNRQEEDKRSLKMEIDMLYEIIKTKHRRIKELENNNVDLDL</sequence>
<gene>
    <name evidence="2" type="primary">LOC112692945</name>
</gene>
<organism evidence="1 2">
    <name type="scientific">Sipha flava</name>
    <name type="common">yellow sugarcane aphid</name>
    <dbReference type="NCBI Taxonomy" id="143950"/>
    <lineage>
        <taxon>Eukaryota</taxon>
        <taxon>Metazoa</taxon>
        <taxon>Ecdysozoa</taxon>
        <taxon>Arthropoda</taxon>
        <taxon>Hexapoda</taxon>
        <taxon>Insecta</taxon>
        <taxon>Pterygota</taxon>
        <taxon>Neoptera</taxon>
        <taxon>Paraneoptera</taxon>
        <taxon>Hemiptera</taxon>
        <taxon>Sternorrhyncha</taxon>
        <taxon>Aphidomorpha</taxon>
        <taxon>Aphidoidea</taxon>
        <taxon>Aphididae</taxon>
        <taxon>Sipha</taxon>
    </lineage>
</organism>
<protein>
    <submittedName>
        <fullName evidence="2">Uncharacterized protein LOC112692945</fullName>
    </submittedName>
</protein>
<proteinExistence type="predicted"/>
<accession>A0A8B8GMD1</accession>
<evidence type="ECO:0000313" key="1">
    <source>
        <dbReference type="Proteomes" id="UP000694846"/>
    </source>
</evidence>
<dbReference type="RefSeq" id="XP_025423557.1">
    <property type="nucleotide sequence ID" value="XM_025567772.1"/>
</dbReference>